<keyword evidence="1" id="KW-0472">Membrane</keyword>
<dbReference type="AlphaFoldDB" id="A0A2U2X0A0"/>
<evidence type="ECO:0000259" key="3">
    <source>
        <dbReference type="Pfam" id="PF07495"/>
    </source>
</evidence>
<reference evidence="4 5" key="1">
    <citation type="submission" date="2018-05" db="EMBL/GenBank/DDBJ databases">
        <title>Brumimicrobium oceani sp. nov., isolated from coastal sediment.</title>
        <authorList>
            <person name="Kou Y."/>
        </authorList>
    </citation>
    <scope>NUCLEOTIDE SEQUENCE [LARGE SCALE GENOMIC DNA]</scope>
    <source>
        <strain evidence="4 5">C305</strain>
    </source>
</reference>
<gene>
    <name evidence="4" type="ORF">DIT68_16035</name>
</gene>
<organism evidence="4 5">
    <name type="scientific">Brumimicrobium oceani</name>
    <dbReference type="NCBI Taxonomy" id="2100725"/>
    <lineage>
        <taxon>Bacteria</taxon>
        <taxon>Pseudomonadati</taxon>
        <taxon>Bacteroidota</taxon>
        <taxon>Flavobacteriia</taxon>
        <taxon>Flavobacteriales</taxon>
        <taxon>Crocinitomicaceae</taxon>
        <taxon>Brumimicrobium</taxon>
    </lineage>
</organism>
<evidence type="ECO:0000313" key="4">
    <source>
        <dbReference type="EMBL" id="PWH81215.1"/>
    </source>
</evidence>
<evidence type="ECO:0000259" key="2">
    <source>
        <dbReference type="Pfam" id="PF06580"/>
    </source>
</evidence>
<dbReference type="InterPro" id="IPR010559">
    <property type="entry name" value="Sig_transdc_His_kin_internal"/>
</dbReference>
<evidence type="ECO:0008006" key="6">
    <source>
        <dbReference type="Google" id="ProtNLM"/>
    </source>
</evidence>
<dbReference type="Proteomes" id="UP000245370">
    <property type="component" value="Unassembled WGS sequence"/>
</dbReference>
<sequence>MDVLKSDIKDICFLEDQHFLIISNAHLHWINSKDFKIQKSKIINYRPYSVAYDSINKSIYTGTVLGLIINKLDDYRFYRHEEKVVISEDIKSYKGKVYVSTKKHGLLIFQNDSLIDKWSTSTGLLSNQINQIKFYENDIFLATNKGINRLSINGEVKQFINYTNGLNAKNILDFEINNNELWIVTNKGIQSISLSEIRNNAYTPNLELCKVLVNDEAIDTAQHSFKYENNKFVFEIASKTLKYRNDIFYEYQLVGVDKDWITNEYLSNTFEYKSLPPNNYTFKVRAVYGDNYSDTIEYRFVIQKPFWLKTSFFILAAIIVLLIVFITLYIQIRKQKAKLTIENQFNKAQLTALKSQMNPHFIFNSLNSIQDLILQQDKENAYNYISRFALLVRKILSHSDNEFIDFEEEVQVLSIYLELEELRFKNDFSFEINTNDIKDIEIPPMIIQPFIENALKHGLLHKKGPKKLKVEFAFENETLVCKIEDNGIGRQKSNEIKQRQNKIHESFSVKSIKTRFEILKELYGQNVGLEYKDLKDGDVIEGTLVTLKIPFKRKF</sequence>
<dbReference type="InterPro" id="IPR050640">
    <property type="entry name" value="Bact_2-comp_sensor_kinase"/>
</dbReference>
<feature type="domain" description="Signal transduction histidine kinase internal region" evidence="2">
    <location>
        <begin position="348"/>
        <end position="427"/>
    </location>
</feature>
<dbReference type="PANTHER" id="PTHR34220:SF7">
    <property type="entry name" value="SENSOR HISTIDINE KINASE YPDA"/>
    <property type="match status" value="1"/>
</dbReference>
<keyword evidence="1" id="KW-1133">Transmembrane helix</keyword>
<dbReference type="RefSeq" id="WP_109360841.1">
    <property type="nucleotide sequence ID" value="NZ_QFRJ01000025.1"/>
</dbReference>
<dbReference type="PANTHER" id="PTHR34220">
    <property type="entry name" value="SENSOR HISTIDINE KINASE YPDA"/>
    <property type="match status" value="1"/>
</dbReference>
<dbReference type="InterPro" id="IPR036890">
    <property type="entry name" value="HATPase_C_sf"/>
</dbReference>
<feature type="domain" description="Two component regulator three Y" evidence="3">
    <location>
        <begin position="245"/>
        <end position="302"/>
    </location>
</feature>
<reference evidence="4 5" key="2">
    <citation type="submission" date="2018-05" db="EMBL/GenBank/DDBJ databases">
        <authorList>
            <person name="Lanie J.A."/>
            <person name="Ng W.-L."/>
            <person name="Kazmierczak K.M."/>
            <person name="Andrzejewski T.M."/>
            <person name="Davidsen T.M."/>
            <person name="Wayne K.J."/>
            <person name="Tettelin H."/>
            <person name="Glass J.I."/>
            <person name="Rusch D."/>
            <person name="Podicherti R."/>
            <person name="Tsui H.-C.T."/>
            <person name="Winkler M.E."/>
        </authorList>
    </citation>
    <scope>NUCLEOTIDE SEQUENCE [LARGE SCALE GENOMIC DNA]</scope>
    <source>
        <strain evidence="4 5">C305</strain>
    </source>
</reference>
<dbReference type="GO" id="GO:0000155">
    <property type="term" value="F:phosphorelay sensor kinase activity"/>
    <property type="evidence" value="ECO:0007669"/>
    <property type="project" value="InterPro"/>
</dbReference>
<evidence type="ECO:0000313" key="5">
    <source>
        <dbReference type="Proteomes" id="UP000245370"/>
    </source>
</evidence>
<keyword evidence="5" id="KW-1185">Reference proteome</keyword>
<dbReference type="Pfam" id="PF07495">
    <property type="entry name" value="Y_Y_Y"/>
    <property type="match status" value="1"/>
</dbReference>
<evidence type="ECO:0000256" key="1">
    <source>
        <dbReference type="SAM" id="Phobius"/>
    </source>
</evidence>
<comment type="caution">
    <text evidence="4">The sequence shown here is derived from an EMBL/GenBank/DDBJ whole genome shotgun (WGS) entry which is preliminary data.</text>
</comment>
<dbReference type="Pfam" id="PF06580">
    <property type="entry name" value="His_kinase"/>
    <property type="match status" value="1"/>
</dbReference>
<accession>A0A2U2X0A0</accession>
<feature type="transmembrane region" description="Helical" evidence="1">
    <location>
        <begin position="306"/>
        <end position="330"/>
    </location>
</feature>
<protein>
    <recommendedName>
        <fullName evidence="6">Signal transduction histidine kinase internal region domain-containing protein</fullName>
    </recommendedName>
</protein>
<dbReference type="Gene3D" id="2.60.40.10">
    <property type="entry name" value="Immunoglobulins"/>
    <property type="match status" value="1"/>
</dbReference>
<proteinExistence type="predicted"/>
<dbReference type="OrthoDB" id="9809670at2"/>
<dbReference type="GO" id="GO:0016020">
    <property type="term" value="C:membrane"/>
    <property type="evidence" value="ECO:0007669"/>
    <property type="project" value="InterPro"/>
</dbReference>
<name>A0A2U2X0A0_9FLAO</name>
<dbReference type="InterPro" id="IPR011123">
    <property type="entry name" value="Y_Y_Y"/>
</dbReference>
<dbReference type="Gene3D" id="3.30.565.10">
    <property type="entry name" value="Histidine kinase-like ATPase, C-terminal domain"/>
    <property type="match status" value="1"/>
</dbReference>
<dbReference type="InterPro" id="IPR013783">
    <property type="entry name" value="Ig-like_fold"/>
</dbReference>
<keyword evidence="1" id="KW-0812">Transmembrane</keyword>
<dbReference type="SUPFAM" id="SSF55874">
    <property type="entry name" value="ATPase domain of HSP90 chaperone/DNA topoisomerase II/histidine kinase"/>
    <property type="match status" value="1"/>
</dbReference>
<dbReference type="EMBL" id="QFRJ01000025">
    <property type="protein sequence ID" value="PWH81215.1"/>
    <property type="molecule type" value="Genomic_DNA"/>
</dbReference>